<sequence>MTPEKTNRDQRPKEHPERAGRRPGEIGSLDVWARSAPIRLAGYEDDLAEPHILPSVD</sequence>
<comment type="caution">
    <text evidence="2">The sequence shown here is derived from an EMBL/GenBank/DDBJ whole genome shotgun (WGS) entry which is preliminary data.</text>
</comment>
<protein>
    <submittedName>
        <fullName evidence="2">Uncharacterized protein</fullName>
    </submittedName>
</protein>
<keyword evidence="3" id="KW-1185">Reference proteome</keyword>
<evidence type="ECO:0000313" key="2">
    <source>
        <dbReference type="EMBL" id="MFD0318675.1"/>
    </source>
</evidence>
<proteinExistence type="predicted"/>
<name>A0ABW2WGR1_9ACTN</name>
<organism evidence="2 3">
    <name type="scientific">Streptomyces flavalbus</name>
    <dbReference type="NCBI Taxonomy" id="2665155"/>
    <lineage>
        <taxon>Bacteria</taxon>
        <taxon>Bacillati</taxon>
        <taxon>Actinomycetota</taxon>
        <taxon>Actinomycetes</taxon>
        <taxon>Kitasatosporales</taxon>
        <taxon>Streptomycetaceae</taxon>
        <taxon>Streptomyces</taxon>
    </lineage>
</organism>
<dbReference type="RefSeq" id="WP_381616060.1">
    <property type="nucleotide sequence ID" value="NZ_JBHTEB010000001.1"/>
</dbReference>
<dbReference type="Proteomes" id="UP001597023">
    <property type="component" value="Unassembled WGS sequence"/>
</dbReference>
<evidence type="ECO:0000256" key="1">
    <source>
        <dbReference type="SAM" id="MobiDB-lite"/>
    </source>
</evidence>
<accession>A0ABW2WGR1</accession>
<reference evidence="3" key="1">
    <citation type="journal article" date="2019" name="Int. J. Syst. Evol. Microbiol.">
        <title>The Global Catalogue of Microorganisms (GCM) 10K type strain sequencing project: providing services to taxonomists for standard genome sequencing and annotation.</title>
        <authorList>
            <consortium name="The Broad Institute Genomics Platform"/>
            <consortium name="The Broad Institute Genome Sequencing Center for Infectious Disease"/>
            <person name="Wu L."/>
            <person name="Ma J."/>
        </authorList>
    </citation>
    <scope>NUCLEOTIDE SEQUENCE [LARGE SCALE GENOMIC DNA]</scope>
    <source>
        <strain evidence="3">CGMCC 4.7400</strain>
    </source>
</reference>
<dbReference type="EMBL" id="JBHTEB010000001">
    <property type="protein sequence ID" value="MFD0318675.1"/>
    <property type="molecule type" value="Genomic_DNA"/>
</dbReference>
<evidence type="ECO:0000313" key="3">
    <source>
        <dbReference type="Proteomes" id="UP001597023"/>
    </source>
</evidence>
<feature type="region of interest" description="Disordered" evidence="1">
    <location>
        <begin position="1"/>
        <end position="28"/>
    </location>
</feature>
<gene>
    <name evidence="2" type="ORF">ACFQZ6_31600</name>
</gene>
<feature type="compositionally biased region" description="Basic and acidic residues" evidence="1">
    <location>
        <begin position="1"/>
        <end position="24"/>
    </location>
</feature>